<dbReference type="AlphaFoldDB" id="A0AAV4AFL6"/>
<sequence>MIIFRLLSKLPSYISTDKRVSTRVYLVETLSSKWRISAKENELRYCAHLLAQCLVQEKILGFSIYSGFISKEHEMLLESSRAHLIEVEKKATKAVLKIG</sequence>
<name>A0AAV4AFL6_9GAST</name>
<accession>A0AAV4AFL6</accession>
<organism evidence="1 2">
    <name type="scientific">Plakobranchus ocellatus</name>
    <dbReference type="NCBI Taxonomy" id="259542"/>
    <lineage>
        <taxon>Eukaryota</taxon>
        <taxon>Metazoa</taxon>
        <taxon>Spiralia</taxon>
        <taxon>Lophotrochozoa</taxon>
        <taxon>Mollusca</taxon>
        <taxon>Gastropoda</taxon>
        <taxon>Heterobranchia</taxon>
        <taxon>Euthyneura</taxon>
        <taxon>Panpulmonata</taxon>
        <taxon>Sacoglossa</taxon>
        <taxon>Placobranchoidea</taxon>
        <taxon>Plakobranchidae</taxon>
        <taxon>Plakobranchus</taxon>
    </lineage>
</organism>
<feature type="non-terminal residue" evidence="1">
    <location>
        <position position="99"/>
    </location>
</feature>
<protein>
    <submittedName>
        <fullName evidence="1">Uncharacterized protein</fullName>
    </submittedName>
</protein>
<comment type="caution">
    <text evidence="1">The sequence shown here is derived from an EMBL/GenBank/DDBJ whole genome shotgun (WGS) entry which is preliminary data.</text>
</comment>
<evidence type="ECO:0000313" key="2">
    <source>
        <dbReference type="Proteomes" id="UP000735302"/>
    </source>
</evidence>
<evidence type="ECO:0000313" key="1">
    <source>
        <dbReference type="EMBL" id="GFO09971.1"/>
    </source>
</evidence>
<keyword evidence="2" id="KW-1185">Reference proteome</keyword>
<reference evidence="1 2" key="1">
    <citation type="journal article" date="2021" name="Elife">
        <title>Chloroplast acquisition without the gene transfer in kleptoplastic sea slugs, Plakobranchus ocellatus.</title>
        <authorList>
            <person name="Maeda T."/>
            <person name="Takahashi S."/>
            <person name="Yoshida T."/>
            <person name="Shimamura S."/>
            <person name="Takaki Y."/>
            <person name="Nagai Y."/>
            <person name="Toyoda A."/>
            <person name="Suzuki Y."/>
            <person name="Arimoto A."/>
            <person name="Ishii H."/>
            <person name="Satoh N."/>
            <person name="Nishiyama T."/>
            <person name="Hasebe M."/>
            <person name="Maruyama T."/>
            <person name="Minagawa J."/>
            <person name="Obokata J."/>
            <person name="Shigenobu S."/>
        </authorList>
    </citation>
    <scope>NUCLEOTIDE SEQUENCE [LARGE SCALE GENOMIC DNA]</scope>
</reference>
<proteinExistence type="predicted"/>
<dbReference type="EMBL" id="BLXT01004135">
    <property type="protein sequence ID" value="GFO09971.1"/>
    <property type="molecule type" value="Genomic_DNA"/>
</dbReference>
<dbReference type="Proteomes" id="UP000735302">
    <property type="component" value="Unassembled WGS sequence"/>
</dbReference>
<gene>
    <name evidence="1" type="ORF">PoB_003647600</name>
</gene>